<keyword evidence="3" id="KW-1185">Reference proteome</keyword>
<proteinExistence type="predicted"/>
<evidence type="ECO:0000313" key="3">
    <source>
        <dbReference type="Proteomes" id="UP001596053"/>
    </source>
</evidence>
<dbReference type="InterPro" id="IPR018774">
    <property type="entry name" value="Phage_Mu_GpT"/>
</dbReference>
<comment type="caution">
    <text evidence="2">The sequence shown here is derived from an EMBL/GenBank/DDBJ whole genome shotgun (WGS) entry which is preliminary data.</text>
</comment>
<accession>A0ABW0J204</accession>
<evidence type="ECO:0000313" key="2">
    <source>
        <dbReference type="EMBL" id="MFC5423595.1"/>
    </source>
</evidence>
<feature type="domain" description="Bacteriophage Mu GpT" evidence="1">
    <location>
        <begin position="1"/>
        <end position="217"/>
    </location>
</feature>
<dbReference type="Pfam" id="PF10124">
    <property type="entry name" value="Mu-like_gpT"/>
    <property type="match status" value="1"/>
</dbReference>
<feature type="non-terminal residue" evidence="2">
    <location>
        <position position="1"/>
    </location>
</feature>
<organism evidence="2 3">
    <name type="scientific">Bosea eneae</name>
    <dbReference type="NCBI Taxonomy" id="151454"/>
    <lineage>
        <taxon>Bacteria</taxon>
        <taxon>Pseudomonadati</taxon>
        <taxon>Pseudomonadota</taxon>
        <taxon>Alphaproteobacteria</taxon>
        <taxon>Hyphomicrobiales</taxon>
        <taxon>Boseaceae</taxon>
        <taxon>Bosea</taxon>
    </lineage>
</organism>
<dbReference type="RefSeq" id="WP_377801679.1">
    <property type="nucleotide sequence ID" value="NZ_JBHSLW010000081.1"/>
</dbReference>
<dbReference type="EMBL" id="JBHSLW010000081">
    <property type="protein sequence ID" value="MFC5423595.1"/>
    <property type="molecule type" value="Genomic_DNA"/>
</dbReference>
<sequence>ELTVSVDKDDIETDNLGIYGPMFTELGSASGSHYDQLIFGLLKAGFNTACYDKQYFFDTDHPVLDANGNVTSVANTDGGAGAPWFLIDDSRFLKPIILQRRKGWNLVRKDQETDDNVFDRKEFVYGVDARHNVGFGFWQFAWGSKQPLNKANYKVAREAMMGMKGDFDRPLGVRPKLLVVPPGMDGQALELINSERDAAGATNVYKGTAEVLVCPWLA</sequence>
<evidence type="ECO:0000259" key="1">
    <source>
        <dbReference type="Pfam" id="PF10124"/>
    </source>
</evidence>
<dbReference type="Proteomes" id="UP001596053">
    <property type="component" value="Unassembled WGS sequence"/>
</dbReference>
<reference evidence="3" key="1">
    <citation type="journal article" date="2019" name="Int. J. Syst. Evol. Microbiol.">
        <title>The Global Catalogue of Microorganisms (GCM) 10K type strain sequencing project: providing services to taxonomists for standard genome sequencing and annotation.</title>
        <authorList>
            <consortium name="The Broad Institute Genomics Platform"/>
            <consortium name="The Broad Institute Genome Sequencing Center for Infectious Disease"/>
            <person name="Wu L."/>
            <person name="Ma J."/>
        </authorList>
    </citation>
    <scope>NUCLEOTIDE SEQUENCE [LARGE SCALE GENOMIC DNA]</scope>
    <source>
        <strain evidence="3">NCAIM B.01391</strain>
    </source>
</reference>
<gene>
    <name evidence="2" type="ORF">ACFPOB_29060</name>
</gene>
<protein>
    <submittedName>
        <fullName evidence="2">Mu-like prophage major head subunit gpT family protein</fullName>
    </submittedName>
</protein>
<name>A0ABW0J204_9HYPH</name>